<dbReference type="GO" id="GO:0042910">
    <property type="term" value="F:xenobiotic transmembrane transporter activity"/>
    <property type="evidence" value="ECO:0007669"/>
    <property type="project" value="InterPro"/>
</dbReference>
<sequence length="440" mass="46618">MAADKAREGDEEAAAEPLLTPTQDEHSASTGQQDQRRLSTDSAERTVPVIKTPGGSLLQEVQRQGVLAGPLIVNLMLNYSLSIISLSFVGHIGTAALAAAAMSTTVYSATGKLVLMGLAGALDTQASQAFGSGNFAALPVILQRCVYFLLLHCAPLTVAFMSVPAVLRALGQEAQLCNMVAVYTLGLLPSLWLDAINRPLNRILVAQRITMPQMCISGIVALLHLAGNYLFIHVFNFGYRGAAYAMSLANLNNLLLTGAYVVLAGKQNRVWGVLTAAAFKDWVPFARLAYPSCLMKCVESWSFSLMTLVAGLLPDPDSAVAAIAVAFNLYGILFMAFVSVSIAVTVRVGNALGAGQAGQARLAANAAAVSTPLIWAVVAVILIEPHTQALLLSVFTNGQDAELLSRMRRLLYLVVVLELFDGAQTVMQGVIQGSGSPMRQ</sequence>
<feature type="transmembrane region" description="Helical" evidence="3">
    <location>
        <begin position="319"/>
        <end position="350"/>
    </location>
</feature>
<evidence type="ECO:0000313" key="5">
    <source>
        <dbReference type="Proteomes" id="UP001489004"/>
    </source>
</evidence>
<feature type="region of interest" description="Disordered" evidence="2">
    <location>
        <begin position="1"/>
        <end position="46"/>
    </location>
</feature>
<name>A0AAW1Q3Y0_9CHLO</name>
<feature type="compositionally biased region" description="Basic and acidic residues" evidence="2">
    <location>
        <begin position="34"/>
        <end position="44"/>
    </location>
</feature>
<feature type="transmembrane region" description="Helical" evidence="3">
    <location>
        <begin position="79"/>
        <end position="102"/>
    </location>
</feature>
<proteinExistence type="inferred from homology"/>
<feature type="transmembrane region" description="Helical" evidence="3">
    <location>
        <begin position="173"/>
        <end position="193"/>
    </location>
</feature>
<dbReference type="Proteomes" id="UP001489004">
    <property type="component" value="Unassembled WGS sequence"/>
</dbReference>
<dbReference type="NCBIfam" id="TIGR00797">
    <property type="entry name" value="matE"/>
    <property type="match status" value="1"/>
</dbReference>
<dbReference type="GO" id="GO:0015297">
    <property type="term" value="F:antiporter activity"/>
    <property type="evidence" value="ECO:0007669"/>
    <property type="project" value="InterPro"/>
</dbReference>
<keyword evidence="5" id="KW-1185">Reference proteome</keyword>
<feature type="transmembrane region" description="Helical" evidence="3">
    <location>
        <begin position="145"/>
        <end position="167"/>
    </location>
</feature>
<evidence type="ECO:0000256" key="1">
    <source>
        <dbReference type="ARBA" id="ARBA00010199"/>
    </source>
</evidence>
<dbReference type="AlphaFoldDB" id="A0AAW1Q3Y0"/>
<dbReference type="Pfam" id="PF01554">
    <property type="entry name" value="MatE"/>
    <property type="match status" value="2"/>
</dbReference>
<evidence type="ECO:0000256" key="3">
    <source>
        <dbReference type="SAM" id="Phobius"/>
    </source>
</evidence>
<gene>
    <name evidence="4" type="ORF">WJX72_000308</name>
</gene>
<feature type="transmembrane region" description="Helical" evidence="3">
    <location>
        <begin position="241"/>
        <end position="263"/>
    </location>
</feature>
<comment type="caution">
    <text evidence="4">The sequence shown here is derived from an EMBL/GenBank/DDBJ whole genome shotgun (WGS) entry which is preliminary data.</text>
</comment>
<keyword evidence="3" id="KW-0812">Transmembrane</keyword>
<keyword evidence="3" id="KW-0472">Membrane</keyword>
<evidence type="ECO:0008006" key="6">
    <source>
        <dbReference type="Google" id="ProtNLM"/>
    </source>
</evidence>
<keyword evidence="3" id="KW-1133">Transmembrane helix</keyword>
<evidence type="ECO:0000313" key="4">
    <source>
        <dbReference type="EMBL" id="KAK9815228.1"/>
    </source>
</evidence>
<reference evidence="4 5" key="1">
    <citation type="journal article" date="2024" name="Nat. Commun.">
        <title>Phylogenomics reveals the evolutionary origins of lichenization in chlorophyte algae.</title>
        <authorList>
            <person name="Puginier C."/>
            <person name="Libourel C."/>
            <person name="Otte J."/>
            <person name="Skaloud P."/>
            <person name="Haon M."/>
            <person name="Grisel S."/>
            <person name="Petersen M."/>
            <person name="Berrin J.G."/>
            <person name="Delaux P.M."/>
            <person name="Dal Grande F."/>
            <person name="Keller J."/>
        </authorList>
    </citation>
    <scope>NUCLEOTIDE SEQUENCE [LARGE SCALE GENOMIC DNA]</scope>
    <source>
        <strain evidence="4 5">SAG 2043</strain>
    </source>
</reference>
<feature type="transmembrane region" description="Helical" evidence="3">
    <location>
        <begin position="214"/>
        <end position="235"/>
    </location>
</feature>
<dbReference type="InterPro" id="IPR002528">
    <property type="entry name" value="MATE_fam"/>
</dbReference>
<feature type="transmembrane region" description="Helical" evidence="3">
    <location>
        <begin position="362"/>
        <end position="383"/>
    </location>
</feature>
<organism evidence="4 5">
    <name type="scientific">[Myrmecia] bisecta</name>
    <dbReference type="NCBI Taxonomy" id="41462"/>
    <lineage>
        <taxon>Eukaryota</taxon>
        <taxon>Viridiplantae</taxon>
        <taxon>Chlorophyta</taxon>
        <taxon>core chlorophytes</taxon>
        <taxon>Trebouxiophyceae</taxon>
        <taxon>Trebouxiales</taxon>
        <taxon>Trebouxiaceae</taxon>
        <taxon>Myrmecia</taxon>
    </lineage>
</organism>
<evidence type="ECO:0000256" key="2">
    <source>
        <dbReference type="SAM" id="MobiDB-lite"/>
    </source>
</evidence>
<dbReference type="EMBL" id="JALJOR010000006">
    <property type="protein sequence ID" value="KAK9815228.1"/>
    <property type="molecule type" value="Genomic_DNA"/>
</dbReference>
<comment type="similarity">
    <text evidence="1">Belongs to the multi antimicrobial extrusion (MATE) (TC 2.A.66.1) family.</text>
</comment>
<dbReference type="PANTHER" id="PTHR11206">
    <property type="entry name" value="MULTIDRUG RESISTANCE PROTEIN"/>
    <property type="match status" value="1"/>
</dbReference>
<protein>
    <recommendedName>
        <fullName evidence="6">Multidrug and toxic compound extrusion protein</fullName>
    </recommendedName>
</protein>
<dbReference type="GO" id="GO:0016020">
    <property type="term" value="C:membrane"/>
    <property type="evidence" value="ECO:0007669"/>
    <property type="project" value="InterPro"/>
</dbReference>
<accession>A0AAW1Q3Y0</accession>